<dbReference type="InterPro" id="IPR006251">
    <property type="entry name" value="Homoacnase/IPMdehydase_lsu"/>
</dbReference>
<dbReference type="Gene3D" id="3.30.499.10">
    <property type="entry name" value="Aconitase, domain 3"/>
    <property type="match status" value="2"/>
</dbReference>
<dbReference type="PRINTS" id="PR00415">
    <property type="entry name" value="ACONITASE"/>
</dbReference>
<dbReference type="Proteomes" id="UP000719500">
    <property type="component" value="Unassembled WGS sequence"/>
</dbReference>
<dbReference type="NCBIfam" id="TIGR02086">
    <property type="entry name" value="IPMI_arch"/>
    <property type="match status" value="1"/>
</dbReference>
<dbReference type="Pfam" id="PF00330">
    <property type="entry name" value="Aconitase"/>
    <property type="match status" value="1"/>
</dbReference>
<comment type="subunit">
    <text evidence="7">Heterodimer of LeuC and LeuD.</text>
</comment>
<feature type="binding site" evidence="7">
    <location>
        <position position="539"/>
    </location>
    <ligand>
        <name>[4Fe-4S] cluster</name>
        <dbReference type="ChEBI" id="CHEBI:49883"/>
    </ligand>
</feature>
<keyword evidence="4 7" id="KW-0408">Iron</keyword>
<dbReference type="InterPro" id="IPR036008">
    <property type="entry name" value="Aconitase_4Fe-4S_dom"/>
</dbReference>
<dbReference type="NCBIfam" id="NF001614">
    <property type="entry name" value="PRK00402.1"/>
    <property type="match status" value="1"/>
</dbReference>
<dbReference type="GO" id="GO:0003861">
    <property type="term" value="F:3-isopropylmalate dehydratase activity"/>
    <property type="evidence" value="ECO:0007669"/>
    <property type="project" value="UniProtKB-EC"/>
</dbReference>
<dbReference type="InterPro" id="IPR011827">
    <property type="entry name" value="LeuD_type2/HacB/DmdB"/>
</dbReference>
<dbReference type="InterPro" id="IPR033940">
    <property type="entry name" value="IPMI_Swivel"/>
</dbReference>
<dbReference type="PROSITE" id="PS00450">
    <property type="entry name" value="ACONITASE_1"/>
    <property type="match status" value="1"/>
</dbReference>
<keyword evidence="5 7" id="KW-0411">Iron-sulfur</keyword>
<dbReference type="Pfam" id="PF00694">
    <property type="entry name" value="Aconitase_C"/>
    <property type="match status" value="1"/>
</dbReference>
<gene>
    <name evidence="7" type="primary">leuC</name>
    <name evidence="10" type="ORF">H9X91_07210</name>
</gene>
<evidence type="ECO:0000259" key="9">
    <source>
        <dbReference type="Pfam" id="PF00694"/>
    </source>
</evidence>
<keyword evidence="7" id="KW-0432">Leucine biosynthesis</keyword>
<feature type="domain" description="Aconitase A/isopropylmalate dehydratase small subunit swivel" evidence="9">
    <location>
        <begin position="56"/>
        <end position="107"/>
    </location>
</feature>
<dbReference type="HAMAP" id="MF_01027">
    <property type="entry name" value="LeuC_type2"/>
    <property type="match status" value="1"/>
</dbReference>
<dbReference type="SUPFAM" id="SSF53732">
    <property type="entry name" value="Aconitase iron-sulfur domain"/>
    <property type="match status" value="1"/>
</dbReference>
<keyword evidence="7" id="KW-0028">Amino-acid biosynthesis</keyword>
<dbReference type="PANTHER" id="PTHR43822">
    <property type="entry name" value="HOMOACONITASE, MITOCHONDRIAL-RELATED"/>
    <property type="match status" value="1"/>
</dbReference>
<dbReference type="EC" id="4.2.1.33" evidence="7"/>
<proteinExistence type="inferred from homology"/>
<keyword evidence="3 7" id="KW-0479">Metal-binding</keyword>
<dbReference type="NCBIfam" id="TIGR02087">
    <property type="entry name" value="LEUD_arch"/>
    <property type="match status" value="1"/>
</dbReference>
<evidence type="ECO:0000313" key="11">
    <source>
        <dbReference type="Proteomes" id="UP000719500"/>
    </source>
</evidence>
<evidence type="ECO:0000256" key="5">
    <source>
        <dbReference type="ARBA" id="ARBA00023014"/>
    </source>
</evidence>
<dbReference type="InterPro" id="IPR011826">
    <property type="entry name" value="HAcnase/IPMdehydase_lsu_prok"/>
</dbReference>
<evidence type="ECO:0000256" key="7">
    <source>
        <dbReference type="HAMAP-Rule" id="MF_01027"/>
    </source>
</evidence>
<dbReference type="Gene3D" id="3.20.19.10">
    <property type="entry name" value="Aconitase, domain 4"/>
    <property type="match status" value="1"/>
</dbReference>
<organism evidence="10 11">
    <name type="scientific">Oscillibacter valericigenes</name>
    <dbReference type="NCBI Taxonomy" id="351091"/>
    <lineage>
        <taxon>Bacteria</taxon>
        <taxon>Bacillati</taxon>
        <taxon>Bacillota</taxon>
        <taxon>Clostridia</taxon>
        <taxon>Eubacteriales</taxon>
        <taxon>Oscillospiraceae</taxon>
        <taxon>Oscillibacter</taxon>
    </lineage>
</organism>
<accession>A0ABS2FVZ2</accession>
<dbReference type="CDD" id="cd01577">
    <property type="entry name" value="IPMI_Swivel"/>
    <property type="match status" value="1"/>
</dbReference>
<keyword evidence="6 7" id="KW-0456">Lyase</keyword>
<comment type="subunit">
    <text evidence="1">Monomer.</text>
</comment>
<feature type="domain" description="Aconitase/3-isopropylmalate dehydratase large subunit alpha/beta/alpha" evidence="8">
    <location>
        <begin position="204"/>
        <end position="463"/>
    </location>
</feature>
<feature type="binding site" evidence="7">
    <location>
        <position position="536"/>
    </location>
    <ligand>
        <name>[4Fe-4S] cluster</name>
        <dbReference type="ChEBI" id="CHEBI:49883"/>
    </ligand>
</feature>
<dbReference type="RefSeq" id="WP_204803903.1">
    <property type="nucleotide sequence ID" value="NZ_JACSNX010000007.1"/>
</dbReference>
<evidence type="ECO:0000256" key="1">
    <source>
        <dbReference type="ARBA" id="ARBA00011245"/>
    </source>
</evidence>
<dbReference type="InterPro" id="IPR018136">
    <property type="entry name" value="Aconitase_4Fe-4S_BS"/>
</dbReference>
<dbReference type="PANTHER" id="PTHR43822:SF2">
    <property type="entry name" value="HOMOACONITASE, MITOCHONDRIAL"/>
    <property type="match status" value="1"/>
</dbReference>
<dbReference type="InterPro" id="IPR015928">
    <property type="entry name" value="Aconitase/3IPM_dehydase_swvl"/>
</dbReference>
<feature type="binding site" evidence="7">
    <location>
        <position position="476"/>
    </location>
    <ligand>
        <name>[4Fe-4S] cluster</name>
        <dbReference type="ChEBI" id="CHEBI:49883"/>
    </ligand>
</feature>
<keyword evidence="11" id="KW-1185">Reference proteome</keyword>
<keyword evidence="7" id="KW-0100">Branched-chain amino acid biosynthesis</keyword>
<dbReference type="SUPFAM" id="SSF52016">
    <property type="entry name" value="LeuD/IlvD-like"/>
    <property type="match status" value="1"/>
</dbReference>
<dbReference type="EMBL" id="JACSNX010000007">
    <property type="protein sequence ID" value="MBM6851223.1"/>
    <property type="molecule type" value="Genomic_DNA"/>
</dbReference>
<dbReference type="InterPro" id="IPR050067">
    <property type="entry name" value="IPM_dehydratase_rel_enz"/>
</dbReference>
<name>A0ABS2FVZ2_9FIRM</name>
<dbReference type="NCBIfam" id="TIGR01343">
    <property type="entry name" value="hacA_fam"/>
    <property type="match status" value="1"/>
</dbReference>
<comment type="cofactor">
    <cofactor evidence="7">
        <name>[4Fe-4S] cluster</name>
        <dbReference type="ChEBI" id="CHEBI:49883"/>
    </cofactor>
    <text evidence="7">Binds 1 [4Fe-4S] cluster per subunit.</text>
</comment>
<evidence type="ECO:0000313" key="10">
    <source>
        <dbReference type="EMBL" id="MBM6851223.1"/>
    </source>
</evidence>
<comment type="pathway">
    <text evidence="7">Amino-acid biosynthesis; L-leucine biosynthesis; L-leucine from 3-methyl-2-oxobutanoate: step 2/4.</text>
</comment>
<comment type="catalytic activity">
    <reaction evidence="7">
        <text>(2R,3S)-3-isopropylmalate = (2S)-2-isopropylmalate</text>
        <dbReference type="Rhea" id="RHEA:32287"/>
        <dbReference type="ChEBI" id="CHEBI:1178"/>
        <dbReference type="ChEBI" id="CHEBI:35121"/>
        <dbReference type="EC" id="4.2.1.33"/>
    </reaction>
</comment>
<evidence type="ECO:0000259" key="8">
    <source>
        <dbReference type="Pfam" id="PF00330"/>
    </source>
</evidence>
<keyword evidence="2 7" id="KW-0004">4Fe-4S</keyword>
<evidence type="ECO:0000256" key="3">
    <source>
        <dbReference type="ARBA" id="ARBA00022723"/>
    </source>
</evidence>
<protein>
    <recommendedName>
        <fullName evidence="7">3-isopropylmalate dehydratase large subunit</fullName>
        <ecNumber evidence="7">4.2.1.33</ecNumber>
    </recommendedName>
    <alternativeName>
        <fullName evidence="7">Alpha-IPM isomerase</fullName>
        <shortName evidence="7">IPMI</shortName>
    </alternativeName>
    <alternativeName>
        <fullName evidence="7">Isopropylmalate isomerase</fullName>
    </alternativeName>
</protein>
<evidence type="ECO:0000256" key="4">
    <source>
        <dbReference type="ARBA" id="ARBA00023004"/>
    </source>
</evidence>
<comment type="similarity">
    <text evidence="7">Belongs to the aconitase/IPM isomerase family. LeuC type 2 subfamily.</text>
</comment>
<comment type="function">
    <text evidence="7">Catalyzes the isomerization between 2-isopropylmalate and 3-isopropylmalate, via the formation of 2-isopropylmaleate.</text>
</comment>
<sequence>MEQTFRSRVWQLGDNIDTDIIIMTKYLAKASLQEMVPHLFEPLRPDLAARLRPGDAIVAGENFGCGSSREMAASVLKTAGIRCIIAKSFAKIFFRNAINNGLLLIECRDLYDRCREGDTVEVEVGRQLTCNGTAYPIPALSREVLDILRYGGLVPRMQALDKSALAAPAPRDTLRDTHRPGHTLAEQLLLHNTGAEDLRPGDVVTVRVDEAVLHDIYAPYIFQQFRDMGFDRVFDPERVSVMVDHLYPTCLDDDPRCFRYSRRFQDEYGVKRLYVADGISHQLALEERLAAPGRIIFGTDSHTTTYGAVGAFATGVGYTEMASIIGSGQLWIRVPSAIKVVVNGTLPMGVFPKDIILRVLGDLTAAGAIYKSLEFTGSAIRQLSVSGRAAIANMAVECGAKAALFAPDEKTAAFCGVDLADCDWLRFDEDAPYERVLTYEADTFTPYLSCPYGVDNVHPIRDVAGTPVDQVFIGSCTNGRLEDLAAAAKVLEGRSIAPYVRLIVTPASKAVYREAARLGYLKTLVQAGAMVTHPFCGLCQGRSGGLVSGDQVVIGTHNRNFIGRMGSPAARTYLASPAVAAASALEGRIADPAPYL</sequence>
<dbReference type="InterPro" id="IPR000573">
    <property type="entry name" value="AconitaseA/IPMdHydase_ssu_swvl"/>
</dbReference>
<reference evidence="10 11" key="1">
    <citation type="journal article" date="2021" name="Sci. Rep.">
        <title>The distribution of antibiotic resistance genes in chicken gut microbiota commensals.</title>
        <authorList>
            <person name="Juricova H."/>
            <person name="Matiasovicova J."/>
            <person name="Kubasova T."/>
            <person name="Cejkova D."/>
            <person name="Rychlik I."/>
        </authorList>
    </citation>
    <scope>NUCLEOTIDE SEQUENCE [LARGE SCALE GENOMIC DNA]</scope>
    <source>
        <strain evidence="10 11">An411</strain>
    </source>
</reference>
<evidence type="ECO:0000256" key="2">
    <source>
        <dbReference type="ARBA" id="ARBA00022485"/>
    </source>
</evidence>
<dbReference type="InterPro" id="IPR001030">
    <property type="entry name" value="Acoase/IPM_deHydtase_lsu_aba"/>
</dbReference>
<comment type="caution">
    <text evidence="10">The sequence shown here is derived from an EMBL/GenBank/DDBJ whole genome shotgun (WGS) entry which is preliminary data.</text>
</comment>
<evidence type="ECO:0000256" key="6">
    <source>
        <dbReference type="ARBA" id="ARBA00023239"/>
    </source>
</evidence>
<dbReference type="InterPro" id="IPR015931">
    <property type="entry name" value="Acnase/IPM_dHydase_lsu_aba_1/3"/>
</dbReference>